<proteinExistence type="inferred from homology"/>
<dbReference type="NCBIfam" id="TIGR00536">
    <property type="entry name" value="hemK_fam"/>
    <property type="match status" value="1"/>
</dbReference>
<dbReference type="EC" id="2.1.1.297" evidence="5"/>
<dbReference type="InterPro" id="IPR040758">
    <property type="entry name" value="PrmC_N"/>
</dbReference>
<keyword evidence="1 5" id="KW-0489">Methyltransferase</keyword>
<gene>
    <name evidence="5" type="primary">prmC</name>
    <name evidence="8" type="ORF">DL07_09270</name>
</gene>
<dbReference type="CDD" id="cd02440">
    <property type="entry name" value="AdoMet_MTases"/>
    <property type="match status" value="1"/>
</dbReference>
<evidence type="ECO:0000313" key="8">
    <source>
        <dbReference type="EMBL" id="KEO46492.1"/>
    </source>
</evidence>
<feature type="binding site" evidence="5">
    <location>
        <position position="181"/>
    </location>
    <ligand>
        <name>S-adenosyl-L-methionine</name>
        <dbReference type="ChEBI" id="CHEBI:59789"/>
    </ligand>
</feature>
<dbReference type="InterPro" id="IPR019874">
    <property type="entry name" value="RF_methyltr_PrmC"/>
</dbReference>
<protein>
    <recommendedName>
        <fullName evidence="5">Release factor glutamine methyltransferase</fullName>
        <shortName evidence="5">RF MTase</shortName>
        <ecNumber evidence="5">2.1.1.297</ecNumber>
    </recommendedName>
    <alternativeName>
        <fullName evidence="5">N5-glutamine methyltransferase PrmC</fullName>
    </alternativeName>
    <alternativeName>
        <fullName evidence="5">Protein-(glutamine-N5) MTase PrmC</fullName>
    </alternativeName>
    <alternativeName>
        <fullName evidence="5">Protein-glutamine N-methyltransferase PrmC</fullName>
    </alternativeName>
</protein>
<dbReference type="Gene3D" id="1.10.8.10">
    <property type="entry name" value="DNA helicase RuvA subunit, C-terminal domain"/>
    <property type="match status" value="1"/>
</dbReference>
<keyword evidence="2 5" id="KW-0808">Transferase</keyword>
<dbReference type="GO" id="GO:0102559">
    <property type="term" value="F:peptide chain release factor N(5)-glutamine methyltransferase activity"/>
    <property type="evidence" value="ECO:0007669"/>
    <property type="project" value="UniProtKB-EC"/>
</dbReference>
<comment type="function">
    <text evidence="5">Methylates the class 1 translation termination release factors RF1/PrfA and RF2/PrfB on the glutamine residue of the universally conserved GGQ motif.</text>
</comment>
<dbReference type="PROSITE" id="PS00092">
    <property type="entry name" value="N6_MTASE"/>
    <property type="match status" value="1"/>
</dbReference>
<evidence type="ECO:0000256" key="5">
    <source>
        <dbReference type="HAMAP-Rule" id="MF_02126"/>
    </source>
</evidence>
<evidence type="ECO:0000256" key="1">
    <source>
        <dbReference type="ARBA" id="ARBA00022603"/>
    </source>
</evidence>
<dbReference type="HAMAP" id="MF_02126">
    <property type="entry name" value="RF_methyltr_PrmC"/>
    <property type="match status" value="1"/>
</dbReference>
<dbReference type="Pfam" id="PF17827">
    <property type="entry name" value="PrmC_N"/>
    <property type="match status" value="1"/>
</dbReference>
<dbReference type="EMBL" id="JJMT01000005">
    <property type="protein sequence ID" value="KEO46492.1"/>
    <property type="molecule type" value="Genomic_DNA"/>
</dbReference>
<evidence type="ECO:0000256" key="2">
    <source>
        <dbReference type="ARBA" id="ARBA00022679"/>
    </source>
</evidence>
<sequence>MILADVLADYEKQLEAVGEEPEALSFVYRGLKQWDLTHFVLQLRQEVSEEDAELLAHAFSQLKKHKPAQYILGYEDFHGLRFQVDERVLIPRPETEELVDLILAENPRTELKVLDIGTGSGAISVSLKKSRPLWQVTASDLSVDAIELAQENAKLNQVAISFVQSNVFENISGSFDIIVSNPPYISENDKNEVGINVLASEPKMALFADEEGLAIYRQIIEEADKYLTPSGKLYFEIGYKQGQDLKKLLSLHFPDKRVRVLKDQFGQDRMVVMDDEK</sequence>
<feature type="binding site" evidence="5">
    <location>
        <begin position="117"/>
        <end position="121"/>
    </location>
    <ligand>
        <name>S-adenosyl-L-methionine</name>
        <dbReference type="ChEBI" id="CHEBI:59789"/>
    </ligand>
</feature>
<reference evidence="8 9" key="1">
    <citation type="submission" date="2014-04" db="EMBL/GenBank/DDBJ databases">
        <title>Variable characteristics of bacteriocin-producing Streptococcus salivarius strains isolated from Malaysian subjects.</title>
        <authorList>
            <person name="Philip K."/>
            <person name="Barbour A."/>
        </authorList>
    </citation>
    <scope>NUCLEOTIDE SEQUENCE [LARGE SCALE GENOMIC DNA]</scope>
    <source>
        <strain evidence="8 9">NU10</strain>
    </source>
</reference>
<dbReference type="Gene3D" id="3.40.50.150">
    <property type="entry name" value="Vaccinia Virus protein VP39"/>
    <property type="match status" value="1"/>
</dbReference>
<evidence type="ECO:0000259" key="7">
    <source>
        <dbReference type="Pfam" id="PF17827"/>
    </source>
</evidence>
<accession>A0A074J1N7</accession>
<dbReference type="InterPro" id="IPR002052">
    <property type="entry name" value="DNA_methylase_N6_adenine_CS"/>
</dbReference>
<feature type="domain" description="Release factor glutamine methyltransferase N-terminal" evidence="7">
    <location>
        <begin position="6"/>
        <end position="73"/>
    </location>
</feature>
<dbReference type="SUPFAM" id="SSF53335">
    <property type="entry name" value="S-adenosyl-L-methionine-dependent methyltransferases"/>
    <property type="match status" value="1"/>
</dbReference>
<dbReference type="InterPro" id="IPR004556">
    <property type="entry name" value="HemK-like"/>
</dbReference>
<dbReference type="PANTHER" id="PTHR18895:SF74">
    <property type="entry name" value="MTRF1L RELEASE FACTOR GLUTAMINE METHYLTRANSFERASE"/>
    <property type="match status" value="1"/>
</dbReference>
<dbReference type="AlphaFoldDB" id="A0A074J1N7"/>
<dbReference type="PANTHER" id="PTHR18895">
    <property type="entry name" value="HEMK METHYLTRANSFERASE"/>
    <property type="match status" value="1"/>
</dbReference>
<name>A0A074J1N7_STRSL</name>
<evidence type="ECO:0000313" key="9">
    <source>
        <dbReference type="Proteomes" id="UP000027855"/>
    </source>
</evidence>
<feature type="domain" description="Methyltransferase small" evidence="6">
    <location>
        <begin position="109"/>
        <end position="192"/>
    </location>
</feature>
<evidence type="ECO:0000256" key="4">
    <source>
        <dbReference type="ARBA" id="ARBA00048391"/>
    </source>
</evidence>
<comment type="similarity">
    <text evidence="5">Belongs to the protein N5-glutamine methyltransferase family. PrmC subfamily.</text>
</comment>
<feature type="binding site" evidence="5">
    <location>
        <begin position="181"/>
        <end position="184"/>
    </location>
    <ligand>
        <name>substrate</name>
    </ligand>
</feature>
<keyword evidence="3 5" id="KW-0949">S-adenosyl-L-methionine</keyword>
<dbReference type="Pfam" id="PF05175">
    <property type="entry name" value="MTS"/>
    <property type="match status" value="1"/>
</dbReference>
<organism evidence="8 9">
    <name type="scientific">Streptococcus salivarius</name>
    <dbReference type="NCBI Taxonomy" id="1304"/>
    <lineage>
        <taxon>Bacteria</taxon>
        <taxon>Bacillati</taxon>
        <taxon>Bacillota</taxon>
        <taxon>Bacilli</taxon>
        <taxon>Lactobacillales</taxon>
        <taxon>Streptococcaceae</taxon>
        <taxon>Streptococcus</taxon>
    </lineage>
</organism>
<dbReference type="RefSeq" id="WP_037600787.1">
    <property type="nucleotide sequence ID" value="NZ_JADPCF010000018.1"/>
</dbReference>
<comment type="caution">
    <text evidence="8">The sequence shown here is derived from an EMBL/GenBank/DDBJ whole genome shotgun (WGS) entry which is preliminary data.</text>
</comment>
<dbReference type="Proteomes" id="UP000027855">
    <property type="component" value="Unassembled WGS sequence"/>
</dbReference>
<comment type="catalytic activity">
    <reaction evidence="4 5">
        <text>L-glutaminyl-[peptide chain release factor] + S-adenosyl-L-methionine = N(5)-methyl-L-glutaminyl-[peptide chain release factor] + S-adenosyl-L-homocysteine + H(+)</text>
        <dbReference type="Rhea" id="RHEA:42896"/>
        <dbReference type="Rhea" id="RHEA-COMP:10271"/>
        <dbReference type="Rhea" id="RHEA-COMP:10272"/>
        <dbReference type="ChEBI" id="CHEBI:15378"/>
        <dbReference type="ChEBI" id="CHEBI:30011"/>
        <dbReference type="ChEBI" id="CHEBI:57856"/>
        <dbReference type="ChEBI" id="CHEBI:59789"/>
        <dbReference type="ChEBI" id="CHEBI:61891"/>
        <dbReference type="EC" id="2.1.1.297"/>
    </reaction>
</comment>
<evidence type="ECO:0000256" key="3">
    <source>
        <dbReference type="ARBA" id="ARBA00022691"/>
    </source>
</evidence>
<dbReference type="GO" id="GO:0003676">
    <property type="term" value="F:nucleic acid binding"/>
    <property type="evidence" value="ECO:0007669"/>
    <property type="project" value="InterPro"/>
</dbReference>
<dbReference type="InterPro" id="IPR007848">
    <property type="entry name" value="Small_mtfrase_dom"/>
</dbReference>
<feature type="binding site" evidence="5">
    <location>
        <position position="140"/>
    </location>
    <ligand>
        <name>S-adenosyl-L-methionine</name>
        <dbReference type="ChEBI" id="CHEBI:59789"/>
    </ligand>
</feature>
<dbReference type="InterPro" id="IPR029063">
    <property type="entry name" value="SAM-dependent_MTases_sf"/>
</dbReference>
<dbReference type="InterPro" id="IPR050320">
    <property type="entry name" value="N5-glutamine_MTase"/>
</dbReference>
<comment type="caution">
    <text evidence="5">Lacks conserved residue(s) required for the propagation of feature annotation.</text>
</comment>
<dbReference type="NCBIfam" id="TIGR03534">
    <property type="entry name" value="RF_mod_PrmC"/>
    <property type="match status" value="1"/>
</dbReference>
<dbReference type="GO" id="GO:0032259">
    <property type="term" value="P:methylation"/>
    <property type="evidence" value="ECO:0007669"/>
    <property type="project" value="UniProtKB-KW"/>
</dbReference>
<evidence type="ECO:0000259" key="6">
    <source>
        <dbReference type="Pfam" id="PF05175"/>
    </source>
</evidence>